<dbReference type="PANTHER" id="PTHR30069:SF29">
    <property type="entry name" value="HEMOGLOBIN AND HEMOGLOBIN-HAPTOGLOBIN-BINDING PROTEIN 1-RELATED"/>
    <property type="match status" value="1"/>
</dbReference>
<dbReference type="RefSeq" id="WP_302036091.1">
    <property type="nucleotide sequence ID" value="NZ_JAUKPO010000001.1"/>
</dbReference>
<dbReference type="NCBIfam" id="TIGR04057">
    <property type="entry name" value="SusC_RagA_signa"/>
    <property type="match status" value="1"/>
</dbReference>
<evidence type="ECO:0000256" key="10">
    <source>
        <dbReference type="PROSITE-ProRule" id="PRU01360"/>
    </source>
</evidence>
<keyword evidence="2 10" id="KW-0813">Transport</keyword>
<dbReference type="Pfam" id="PF07715">
    <property type="entry name" value="Plug"/>
    <property type="match status" value="1"/>
</dbReference>
<dbReference type="Gene3D" id="2.170.130.10">
    <property type="entry name" value="TonB-dependent receptor, plug domain"/>
    <property type="match status" value="1"/>
</dbReference>
<keyword evidence="3 10" id="KW-1134">Transmembrane beta strand</keyword>
<keyword evidence="16" id="KW-1185">Reference proteome</keyword>
<keyword evidence="8" id="KW-0675">Receptor</keyword>
<feature type="domain" description="TonB-dependent receptor-like beta-barrel" evidence="13">
    <location>
        <begin position="436"/>
        <end position="1015"/>
    </location>
</feature>
<dbReference type="InterPro" id="IPR023997">
    <property type="entry name" value="TonB-dep_OMP_SusC/RagA_CS"/>
</dbReference>
<feature type="chain" id="PRO_5046627549" evidence="12">
    <location>
        <begin position="23"/>
        <end position="1065"/>
    </location>
</feature>
<dbReference type="InterPro" id="IPR008969">
    <property type="entry name" value="CarboxyPept-like_regulatory"/>
</dbReference>
<evidence type="ECO:0000256" key="3">
    <source>
        <dbReference type="ARBA" id="ARBA00022452"/>
    </source>
</evidence>
<keyword evidence="4 10" id="KW-0812">Transmembrane</keyword>
<reference evidence="15" key="1">
    <citation type="submission" date="2023-07" db="EMBL/GenBank/DDBJ databases">
        <title>The genome sequence of Rhodocytophaga aerolata KACC 12507.</title>
        <authorList>
            <person name="Zhang X."/>
        </authorList>
    </citation>
    <scope>NUCLEOTIDE SEQUENCE</scope>
    <source>
        <strain evidence="15">KACC 12507</strain>
    </source>
</reference>
<dbReference type="EMBL" id="JAUKPO010000001">
    <property type="protein sequence ID" value="MDO1445302.1"/>
    <property type="molecule type" value="Genomic_DNA"/>
</dbReference>
<gene>
    <name evidence="15" type="ORF">Q0590_03520</name>
</gene>
<keyword evidence="9 10" id="KW-0998">Cell outer membrane</keyword>
<feature type="domain" description="TonB-dependent receptor plug" evidence="14">
    <location>
        <begin position="117"/>
        <end position="240"/>
    </location>
</feature>
<accession>A0ABT8R3G5</accession>
<feature type="signal peptide" evidence="12">
    <location>
        <begin position="1"/>
        <end position="22"/>
    </location>
</feature>
<evidence type="ECO:0000259" key="14">
    <source>
        <dbReference type="Pfam" id="PF07715"/>
    </source>
</evidence>
<evidence type="ECO:0000256" key="5">
    <source>
        <dbReference type="ARBA" id="ARBA00022729"/>
    </source>
</evidence>
<evidence type="ECO:0000256" key="8">
    <source>
        <dbReference type="ARBA" id="ARBA00023170"/>
    </source>
</evidence>
<comment type="similarity">
    <text evidence="10 11">Belongs to the TonB-dependent receptor family.</text>
</comment>
<evidence type="ECO:0000256" key="7">
    <source>
        <dbReference type="ARBA" id="ARBA00023136"/>
    </source>
</evidence>
<dbReference type="Gene3D" id="2.60.40.1120">
    <property type="entry name" value="Carboxypeptidase-like, regulatory domain"/>
    <property type="match status" value="1"/>
</dbReference>
<keyword evidence="5 12" id="KW-0732">Signal</keyword>
<dbReference type="NCBIfam" id="TIGR04056">
    <property type="entry name" value="OMP_RagA_SusC"/>
    <property type="match status" value="1"/>
</dbReference>
<dbReference type="InterPro" id="IPR039426">
    <property type="entry name" value="TonB-dep_rcpt-like"/>
</dbReference>
<dbReference type="InterPro" id="IPR023996">
    <property type="entry name" value="TonB-dep_OMP_SusC/RagA"/>
</dbReference>
<evidence type="ECO:0000256" key="2">
    <source>
        <dbReference type="ARBA" id="ARBA00022448"/>
    </source>
</evidence>
<dbReference type="SUPFAM" id="SSF49464">
    <property type="entry name" value="Carboxypeptidase regulatory domain-like"/>
    <property type="match status" value="1"/>
</dbReference>
<dbReference type="PANTHER" id="PTHR30069">
    <property type="entry name" value="TONB-DEPENDENT OUTER MEMBRANE RECEPTOR"/>
    <property type="match status" value="1"/>
</dbReference>
<organism evidence="15 16">
    <name type="scientific">Rhodocytophaga aerolata</name>
    <dbReference type="NCBI Taxonomy" id="455078"/>
    <lineage>
        <taxon>Bacteria</taxon>
        <taxon>Pseudomonadati</taxon>
        <taxon>Bacteroidota</taxon>
        <taxon>Cytophagia</taxon>
        <taxon>Cytophagales</taxon>
        <taxon>Rhodocytophagaceae</taxon>
        <taxon>Rhodocytophaga</taxon>
    </lineage>
</organism>
<dbReference type="InterPro" id="IPR012910">
    <property type="entry name" value="Plug_dom"/>
</dbReference>
<dbReference type="Proteomes" id="UP001168528">
    <property type="component" value="Unassembled WGS sequence"/>
</dbReference>
<dbReference type="Pfam" id="PF00593">
    <property type="entry name" value="TonB_dep_Rec_b-barrel"/>
    <property type="match status" value="1"/>
</dbReference>
<evidence type="ECO:0000256" key="11">
    <source>
        <dbReference type="RuleBase" id="RU003357"/>
    </source>
</evidence>
<sequence>MKKIIQIILLILGAISTFEGVAQEQNITGKVTAAAEKTAIPGVNVLVKGTSRGTLTDPEGNYTIQASPGEVLVFSFIGYTTQEIPVGTSSTINVSLAEDVQNLDEVVVTAFGISQEKKALAYAVQEVQAKEIIQAREPNLVDALNSKAAGVQVVRQGGAAGAGSSITIRGNSSISGNNQPLFVVDGIPINNSFRTSTAAGSGVDVSNRAIDINPDDIESMTVLKGPAATALYGIQAGSGVVVITTKKGSRSEGRNTRVNFSSTASIDRIINYFPQQEVYAQGDNDVFGDLTFSHFGPPVTTLRYDGSPNNPKDARGFIVDMNDPRAIADARVPNIDNQDLFFQTGQTFNNHLSISSGNKNGSVYFSVGNLNQSGIIPKNDYRRTSFKLTAESSLTDKIRLTGSAFYTNSASTRFGRGDNFADVIQGTIRTPRSFNNAEGYVLPNGHQRSFNYNPNSPDTGTPDNPYWTINNNPFKDDVNRLIGYMQANYDVLPWLNVMYRLGSDFSSDKRTQVWARGTTGGDGRFGRVLEDTYTDITINSDLFLTASKQFNDFDLSWMVGHNHFYTNNKRQYISGSNLQIPGLYNISNATESINPIQEEFRKKTVAAFSRINAGWKGILFLELSARNEWSSTLPKKNNSFLYGSTSLGFVFTELLGLDDILSFGKLKGSWAQVGRDAPIYATQTYYERGGSVETSEYGTILRFPVAGLGGVELSNDAGNSELKPEKNTTIEFGTELNFLQNRVGIDFTWYRSLNADQIVNVVIPGSTGFTNQRINSGVIENKGIELVLTGTPIQINKFKWNALVNFTRNRNTVKSLPVDEIRLGGYGNLAPTLREGEPYGVFYGTAFKRNEAGQLLLNDAGYPQINPATPDNPTSEKRIGNPQPDWLMGIRNTFTYSGLSLSFLWDIRKGGDVANVTGNWMNAQGIPKNSEDRGHLVIFKGIRESDGQVNTTPALLNQASYYGVNAGNRNIAERMIEDGSWFRLRDATLTYTFPKPLISKIKLTNLDLSVYGRNLILITNYTGIDPETNLYGPVSSPNSPNSAIGIDAFGTPNTKSYGISLNVTL</sequence>
<evidence type="ECO:0000256" key="12">
    <source>
        <dbReference type="SAM" id="SignalP"/>
    </source>
</evidence>
<dbReference type="SUPFAM" id="SSF56935">
    <property type="entry name" value="Porins"/>
    <property type="match status" value="1"/>
</dbReference>
<dbReference type="Gene3D" id="2.40.170.20">
    <property type="entry name" value="TonB-dependent receptor, beta-barrel domain"/>
    <property type="match status" value="1"/>
</dbReference>
<evidence type="ECO:0000259" key="13">
    <source>
        <dbReference type="Pfam" id="PF00593"/>
    </source>
</evidence>
<proteinExistence type="inferred from homology"/>
<dbReference type="InterPro" id="IPR036942">
    <property type="entry name" value="Beta-barrel_TonB_sf"/>
</dbReference>
<dbReference type="InterPro" id="IPR037066">
    <property type="entry name" value="Plug_dom_sf"/>
</dbReference>
<evidence type="ECO:0000256" key="6">
    <source>
        <dbReference type="ARBA" id="ARBA00023077"/>
    </source>
</evidence>
<dbReference type="Pfam" id="PF13715">
    <property type="entry name" value="CarbopepD_reg_2"/>
    <property type="match status" value="1"/>
</dbReference>
<evidence type="ECO:0000313" key="15">
    <source>
        <dbReference type="EMBL" id="MDO1445302.1"/>
    </source>
</evidence>
<evidence type="ECO:0000313" key="16">
    <source>
        <dbReference type="Proteomes" id="UP001168528"/>
    </source>
</evidence>
<comment type="caution">
    <text evidence="15">The sequence shown here is derived from an EMBL/GenBank/DDBJ whole genome shotgun (WGS) entry which is preliminary data.</text>
</comment>
<keyword evidence="7 10" id="KW-0472">Membrane</keyword>
<protein>
    <submittedName>
        <fullName evidence="15">SusC/RagA family TonB-linked outer membrane protein</fullName>
    </submittedName>
</protein>
<comment type="subcellular location">
    <subcellularLocation>
        <location evidence="1 10">Cell outer membrane</location>
        <topology evidence="1 10">Multi-pass membrane protein</topology>
    </subcellularLocation>
</comment>
<evidence type="ECO:0000256" key="4">
    <source>
        <dbReference type="ARBA" id="ARBA00022692"/>
    </source>
</evidence>
<keyword evidence="6 11" id="KW-0798">TonB box</keyword>
<name>A0ABT8R3G5_9BACT</name>
<evidence type="ECO:0000256" key="9">
    <source>
        <dbReference type="ARBA" id="ARBA00023237"/>
    </source>
</evidence>
<dbReference type="InterPro" id="IPR000531">
    <property type="entry name" value="Beta-barrel_TonB"/>
</dbReference>
<dbReference type="PROSITE" id="PS52016">
    <property type="entry name" value="TONB_DEPENDENT_REC_3"/>
    <property type="match status" value="1"/>
</dbReference>
<evidence type="ECO:0000256" key="1">
    <source>
        <dbReference type="ARBA" id="ARBA00004571"/>
    </source>
</evidence>